<evidence type="ECO:0000256" key="4">
    <source>
        <dbReference type="ARBA" id="ARBA00023015"/>
    </source>
</evidence>
<dbReference type="GO" id="GO:0006355">
    <property type="term" value="P:regulation of DNA-templated transcription"/>
    <property type="evidence" value="ECO:0007669"/>
    <property type="project" value="InterPro"/>
</dbReference>
<feature type="modified residue" description="4-aspartylphosphate" evidence="8">
    <location>
        <position position="52"/>
    </location>
</feature>
<dbReference type="InterPro" id="IPR001867">
    <property type="entry name" value="OmpR/PhoB-type_DNA-bd"/>
</dbReference>
<evidence type="ECO:0000259" key="11">
    <source>
        <dbReference type="PROSITE" id="PS51755"/>
    </source>
</evidence>
<keyword evidence="3" id="KW-0902">Two-component regulatory system</keyword>
<dbReference type="PROSITE" id="PS51755">
    <property type="entry name" value="OMPR_PHOB"/>
    <property type="match status" value="1"/>
</dbReference>
<keyword evidence="4" id="KW-0805">Transcription regulation</keyword>
<comment type="function">
    <text evidence="7">May play the central regulatory role in sporulation. It may be an element of the effector pathway responsible for the activation of sporulation genes in response to nutritional stress. Spo0A may act in concert with spo0H (a sigma factor) to control the expression of some genes that are critical to the sporulation process.</text>
</comment>
<dbReference type="InterPro" id="IPR001789">
    <property type="entry name" value="Sig_transdc_resp-reg_receiver"/>
</dbReference>
<dbReference type="Gene3D" id="6.10.250.690">
    <property type="match status" value="1"/>
</dbReference>
<gene>
    <name evidence="12" type="primary">yycF_1</name>
    <name evidence="12" type="ORF">DSM106044_00665</name>
</gene>
<dbReference type="Proteomes" id="UP000306509">
    <property type="component" value="Unassembled WGS sequence"/>
</dbReference>
<dbReference type="EMBL" id="QGQD01000015">
    <property type="protein sequence ID" value="TLD02423.1"/>
    <property type="molecule type" value="Genomic_DNA"/>
</dbReference>
<evidence type="ECO:0000313" key="12">
    <source>
        <dbReference type="EMBL" id="TLD02423.1"/>
    </source>
</evidence>
<dbReference type="InterPro" id="IPR039420">
    <property type="entry name" value="WalR-like"/>
</dbReference>
<dbReference type="PANTHER" id="PTHR48111">
    <property type="entry name" value="REGULATOR OF RPOS"/>
    <property type="match status" value="1"/>
</dbReference>
<dbReference type="InterPro" id="IPR016032">
    <property type="entry name" value="Sig_transdc_resp-reg_C-effctor"/>
</dbReference>
<keyword evidence="13" id="KW-1185">Reference proteome</keyword>
<dbReference type="InterPro" id="IPR036388">
    <property type="entry name" value="WH-like_DNA-bd_sf"/>
</dbReference>
<organism evidence="12 13">
    <name type="scientific">Robinsoniella peoriensis</name>
    <dbReference type="NCBI Taxonomy" id="180332"/>
    <lineage>
        <taxon>Bacteria</taxon>
        <taxon>Bacillati</taxon>
        <taxon>Bacillota</taxon>
        <taxon>Clostridia</taxon>
        <taxon>Lachnospirales</taxon>
        <taxon>Lachnospiraceae</taxon>
        <taxon>Robinsoniella</taxon>
    </lineage>
</organism>
<evidence type="ECO:0000256" key="8">
    <source>
        <dbReference type="PROSITE-ProRule" id="PRU00169"/>
    </source>
</evidence>
<dbReference type="Pfam" id="PF00072">
    <property type="entry name" value="Response_reg"/>
    <property type="match status" value="1"/>
</dbReference>
<feature type="domain" description="OmpR/PhoB-type" evidence="11">
    <location>
        <begin position="131"/>
        <end position="231"/>
    </location>
</feature>
<sequence length="235" mass="26514">MYTILIVEDDKSLSNGIALALRDPELTFVQAFDIQNAAELYKTQNIALVILDLNLPDGSGLDFLRSVRQSSDTPVLILTANDLEMDIVTGLESGADDYITKPFSLMVLRARVNTQIRRLSAKEPGDGCRRSSCISTGSFFFDFDNMIFRKNQERIDLSKTEQRLLRILTENKGLTLSRAQLVDKVWTDGAQYVDENALSVTIKRLRDKLEDTPAFPQYIKTVYGIGYTWQEESNG</sequence>
<accession>A0A4U8QDQ2</accession>
<dbReference type="SUPFAM" id="SSF52172">
    <property type="entry name" value="CheY-like"/>
    <property type="match status" value="1"/>
</dbReference>
<reference evidence="12 13" key="1">
    <citation type="journal article" date="2019" name="Anaerobe">
        <title>Detection of Robinsoniella peoriensis in multiple bone samples of a trauma patient.</title>
        <authorList>
            <person name="Schrottner P."/>
            <person name="Hartwich K."/>
            <person name="Bunk B."/>
            <person name="Schober I."/>
            <person name="Helbig S."/>
            <person name="Rudolph W.W."/>
            <person name="Gunzer F."/>
        </authorList>
    </citation>
    <scope>NUCLEOTIDE SEQUENCE [LARGE SCALE GENOMIC DNA]</scope>
    <source>
        <strain evidence="12 13">DSM 106044</strain>
    </source>
</reference>
<dbReference type="SMART" id="SM00448">
    <property type="entry name" value="REC"/>
    <property type="match status" value="1"/>
</dbReference>
<dbReference type="PROSITE" id="PS50110">
    <property type="entry name" value="RESPONSE_REGULATORY"/>
    <property type="match status" value="1"/>
</dbReference>
<dbReference type="Gene3D" id="1.10.10.10">
    <property type="entry name" value="Winged helix-like DNA-binding domain superfamily/Winged helix DNA-binding domain"/>
    <property type="match status" value="1"/>
</dbReference>
<dbReference type="SUPFAM" id="SSF46894">
    <property type="entry name" value="C-terminal effector domain of the bipartite response regulators"/>
    <property type="match status" value="1"/>
</dbReference>
<evidence type="ECO:0000256" key="7">
    <source>
        <dbReference type="ARBA" id="ARBA00024867"/>
    </source>
</evidence>
<proteinExistence type="predicted"/>
<evidence type="ECO:0000256" key="2">
    <source>
        <dbReference type="ARBA" id="ARBA00022553"/>
    </source>
</evidence>
<dbReference type="CDD" id="cd00383">
    <property type="entry name" value="trans_reg_C"/>
    <property type="match status" value="1"/>
</dbReference>
<dbReference type="STRING" id="180332.GCA_000797495_04183"/>
<dbReference type="Pfam" id="PF00486">
    <property type="entry name" value="Trans_reg_C"/>
    <property type="match status" value="1"/>
</dbReference>
<evidence type="ECO:0000313" key="13">
    <source>
        <dbReference type="Proteomes" id="UP000306509"/>
    </source>
</evidence>
<dbReference type="GO" id="GO:0000156">
    <property type="term" value="F:phosphorelay response regulator activity"/>
    <property type="evidence" value="ECO:0007669"/>
    <property type="project" value="TreeGrafter"/>
</dbReference>
<keyword evidence="6" id="KW-0804">Transcription</keyword>
<dbReference type="InterPro" id="IPR011006">
    <property type="entry name" value="CheY-like_superfamily"/>
</dbReference>
<evidence type="ECO:0000259" key="10">
    <source>
        <dbReference type="PROSITE" id="PS50110"/>
    </source>
</evidence>
<comment type="caution">
    <text evidence="12">The sequence shown here is derived from an EMBL/GenBank/DDBJ whole genome shotgun (WGS) entry which is preliminary data.</text>
</comment>
<evidence type="ECO:0000256" key="6">
    <source>
        <dbReference type="ARBA" id="ARBA00023163"/>
    </source>
</evidence>
<evidence type="ECO:0000256" key="5">
    <source>
        <dbReference type="ARBA" id="ARBA00023125"/>
    </source>
</evidence>
<dbReference type="GO" id="GO:0032993">
    <property type="term" value="C:protein-DNA complex"/>
    <property type="evidence" value="ECO:0007669"/>
    <property type="project" value="TreeGrafter"/>
</dbReference>
<dbReference type="SMART" id="SM00862">
    <property type="entry name" value="Trans_reg_C"/>
    <property type="match status" value="1"/>
</dbReference>
<dbReference type="RefSeq" id="WP_027293404.1">
    <property type="nucleotide sequence ID" value="NZ_CAUSDN010000110.1"/>
</dbReference>
<evidence type="ECO:0000256" key="1">
    <source>
        <dbReference type="ARBA" id="ARBA00018672"/>
    </source>
</evidence>
<feature type="DNA-binding region" description="OmpR/PhoB-type" evidence="9">
    <location>
        <begin position="131"/>
        <end position="231"/>
    </location>
</feature>
<dbReference type="GO" id="GO:0005829">
    <property type="term" value="C:cytosol"/>
    <property type="evidence" value="ECO:0007669"/>
    <property type="project" value="TreeGrafter"/>
</dbReference>
<keyword evidence="2 8" id="KW-0597">Phosphoprotein</keyword>
<evidence type="ECO:0000256" key="9">
    <source>
        <dbReference type="PROSITE-ProRule" id="PRU01091"/>
    </source>
</evidence>
<name>A0A4U8QDQ2_9FIRM</name>
<dbReference type="Gene3D" id="3.40.50.2300">
    <property type="match status" value="1"/>
</dbReference>
<evidence type="ECO:0000256" key="3">
    <source>
        <dbReference type="ARBA" id="ARBA00023012"/>
    </source>
</evidence>
<keyword evidence="5 9" id="KW-0238">DNA-binding</keyword>
<protein>
    <recommendedName>
        <fullName evidence="1">Stage 0 sporulation protein A homolog</fullName>
    </recommendedName>
</protein>
<dbReference type="PANTHER" id="PTHR48111:SF40">
    <property type="entry name" value="PHOSPHATE REGULON TRANSCRIPTIONAL REGULATORY PROTEIN PHOB"/>
    <property type="match status" value="1"/>
</dbReference>
<feature type="domain" description="Response regulatory" evidence="10">
    <location>
        <begin position="3"/>
        <end position="116"/>
    </location>
</feature>
<dbReference type="AlphaFoldDB" id="A0A4U8QDQ2"/>
<dbReference type="GO" id="GO:0000976">
    <property type="term" value="F:transcription cis-regulatory region binding"/>
    <property type="evidence" value="ECO:0007669"/>
    <property type="project" value="TreeGrafter"/>
</dbReference>